<dbReference type="KEGG" id="mpt:Mpe_A0890"/>
<dbReference type="STRING" id="420662.Mpe_A0890"/>
<dbReference type="HOGENOM" id="CLU_012494_6_4_4"/>
<dbReference type="InterPro" id="IPR029058">
    <property type="entry name" value="AB_hydrolase_fold"/>
</dbReference>
<dbReference type="FunFam" id="3.40.50.1820:FF:000089">
    <property type="entry name" value="Alpha/beta hydrolase"/>
    <property type="match status" value="1"/>
</dbReference>
<dbReference type="PANTHER" id="PTHR48081:SF8">
    <property type="entry name" value="ALPHA_BETA HYDROLASE FOLD-3 DOMAIN-CONTAINING PROTEIN-RELATED"/>
    <property type="match status" value="1"/>
</dbReference>
<evidence type="ECO:0000313" key="6">
    <source>
        <dbReference type="Proteomes" id="UP000000366"/>
    </source>
</evidence>
<comment type="similarity">
    <text evidence="1">Belongs to the 'GDXG' lipolytic enzyme family.</text>
</comment>
<sequence length="310" mass="32924">MSLDPQVQGLLDAFKAQGLKSFEQMTVPESRETAMAFVGLEGDEEAVADVSNHRVPVKGGDIAVRIYRPAGNAPHPMLVYFHGGGFVFGNLDLVDKVARSLCNASNAAVVSVDYRKAPEHPYPTAPEDAYAGLVWARENAAKLGLDPARIAVAGDSAGGNLAAVVSQMARDRKGPKIAHQVLVYPVTDAAGDYPSRKENAEGYLLTQGAMNWFFGHYLTSPGLASDAYVSPIKGDLKGLPAATVITAGYDPLRDEGDAYAKALAKAGVAVDHVPNPTMIHGFFWMKGVIGHTQSIYDRVGRNLKAAFGTA</sequence>
<dbReference type="InterPro" id="IPR050300">
    <property type="entry name" value="GDXG_lipolytic_enzyme"/>
</dbReference>
<gene>
    <name evidence="5" type="ordered locus">Mpe_A0890</name>
</gene>
<dbReference type="GO" id="GO:0016787">
    <property type="term" value="F:hydrolase activity"/>
    <property type="evidence" value="ECO:0007669"/>
    <property type="project" value="UniProtKB-KW"/>
</dbReference>
<dbReference type="Proteomes" id="UP000000366">
    <property type="component" value="Chromosome"/>
</dbReference>
<dbReference type="PANTHER" id="PTHR48081">
    <property type="entry name" value="AB HYDROLASE SUPERFAMILY PROTEIN C4A8.06C"/>
    <property type="match status" value="1"/>
</dbReference>
<evidence type="ECO:0000256" key="3">
    <source>
        <dbReference type="PROSITE-ProRule" id="PRU10038"/>
    </source>
</evidence>
<dbReference type="ESTHER" id="9burk-w7wc47">
    <property type="family name" value="Hormone-sensitive_lipase_like"/>
</dbReference>
<name>A2SE63_METPP</name>
<evidence type="ECO:0000313" key="5">
    <source>
        <dbReference type="EMBL" id="ABM93852.1"/>
    </source>
</evidence>
<proteinExistence type="inferred from homology"/>
<feature type="active site" evidence="3">
    <location>
        <position position="156"/>
    </location>
</feature>
<evidence type="ECO:0000256" key="1">
    <source>
        <dbReference type="ARBA" id="ARBA00010515"/>
    </source>
</evidence>
<keyword evidence="6" id="KW-1185">Reference proteome</keyword>
<evidence type="ECO:0000259" key="4">
    <source>
        <dbReference type="Pfam" id="PF07859"/>
    </source>
</evidence>
<reference evidence="5 6" key="1">
    <citation type="journal article" date="2007" name="J. Bacteriol.">
        <title>Whole-genome analysis of the methyl tert-butyl ether-degrading beta-proteobacterium Methylibium petroleiphilum PM1.</title>
        <authorList>
            <person name="Kane S.R."/>
            <person name="Chakicherla A.Y."/>
            <person name="Chain P.S.G."/>
            <person name="Schmidt R."/>
            <person name="Shin M.W."/>
            <person name="Legler T.C."/>
            <person name="Scow K.M."/>
            <person name="Larimer F.W."/>
            <person name="Lucas S.M."/>
            <person name="Richardson P.M."/>
            <person name="Hristova K.R."/>
        </authorList>
    </citation>
    <scope>NUCLEOTIDE SEQUENCE [LARGE SCALE GENOMIC DNA]</scope>
    <source>
        <strain evidence="6">ATCC BAA-1232 / LMG 22953 / PM1</strain>
    </source>
</reference>
<dbReference type="Pfam" id="PF07859">
    <property type="entry name" value="Abhydrolase_3"/>
    <property type="match status" value="1"/>
</dbReference>
<feature type="domain" description="Alpha/beta hydrolase fold-3" evidence="4">
    <location>
        <begin position="78"/>
        <end position="283"/>
    </location>
</feature>
<dbReference type="SUPFAM" id="SSF53474">
    <property type="entry name" value="alpha/beta-Hydrolases"/>
    <property type="match status" value="1"/>
</dbReference>
<dbReference type="eggNOG" id="COG0657">
    <property type="taxonomic scope" value="Bacteria"/>
</dbReference>
<dbReference type="InterPro" id="IPR013094">
    <property type="entry name" value="AB_hydrolase_3"/>
</dbReference>
<dbReference type="RefSeq" id="WP_011828490.1">
    <property type="nucleotide sequence ID" value="NC_008825.1"/>
</dbReference>
<accession>A2SE63</accession>
<organism evidence="5 6">
    <name type="scientific">Methylibium petroleiphilum (strain ATCC BAA-1232 / LMG 22953 / PM1)</name>
    <dbReference type="NCBI Taxonomy" id="420662"/>
    <lineage>
        <taxon>Bacteria</taxon>
        <taxon>Pseudomonadati</taxon>
        <taxon>Pseudomonadota</taxon>
        <taxon>Betaproteobacteria</taxon>
        <taxon>Burkholderiales</taxon>
        <taxon>Sphaerotilaceae</taxon>
        <taxon>Methylibium</taxon>
    </lineage>
</organism>
<dbReference type="EMBL" id="CP000555">
    <property type="protein sequence ID" value="ABM93852.1"/>
    <property type="molecule type" value="Genomic_DNA"/>
</dbReference>
<protein>
    <submittedName>
        <fullName evidence="5">Putative lipase</fullName>
    </submittedName>
</protein>
<dbReference type="PROSITE" id="PS01174">
    <property type="entry name" value="LIPASE_GDXG_SER"/>
    <property type="match status" value="1"/>
</dbReference>
<dbReference type="Gene3D" id="3.40.50.1820">
    <property type="entry name" value="alpha/beta hydrolase"/>
    <property type="match status" value="1"/>
</dbReference>
<keyword evidence="2" id="KW-0378">Hydrolase</keyword>
<dbReference type="AlphaFoldDB" id="A2SE63"/>
<dbReference type="InterPro" id="IPR033140">
    <property type="entry name" value="Lipase_GDXG_put_SER_AS"/>
</dbReference>
<evidence type="ECO:0000256" key="2">
    <source>
        <dbReference type="ARBA" id="ARBA00022801"/>
    </source>
</evidence>